<feature type="domain" description="Conserved virulence factor B-like winged helix" evidence="3">
    <location>
        <begin position="219"/>
        <end position="274"/>
    </location>
</feature>
<dbReference type="InterPro" id="IPR012340">
    <property type="entry name" value="NA-bd_OB-fold"/>
</dbReference>
<accession>A0A975ALJ0</accession>
<organism evidence="4 5">
    <name type="scientific">Shewanella cyperi</name>
    <dbReference type="NCBI Taxonomy" id="2814292"/>
    <lineage>
        <taxon>Bacteria</taxon>
        <taxon>Pseudomonadati</taxon>
        <taxon>Pseudomonadota</taxon>
        <taxon>Gammaproteobacteria</taxon>
        <taxon>Alteromonadales</taxon>
        <taxon>Shewanellaceae</taxon>
        <taxon>Shewanella</taxon>
    </lineage>
</organism>
<dbReference type="InterPro" id="IPR039566">
    <property type="entry name" value="CvfB_S1_st"/>
</dbReference>
<dbReference type="AlphaFoldDB" id="A0A975ALJ0"/>
<dbReference type="Gene3D" id="2.40.50.140">
    <property type="entry name" value="Nucleic acid-binding proteins"/>
    <property type="match status" value="1"/>
</dbReference>
<dbReference type="PANTHER" id="PTHR37296">
    <property type="entry name" value="CONSERVED VIRULENCE FACTOR B"/>
    <property type="match status" value="1"/>
</dbReference>
<evidence type="ECO:0000259" key="3">
    <source>
        <dbReference type="Pfam" id="PF17783"/>
    </source>
</evidence>
<dbReference type="KEGG" id="scyp:JYB88_07740"/>
<dbReference type="InterPro" id="IPR036388">
    <property type="entry name" value="WH-like_DNA-bd_sf"/>
</dbReference>
<dbReference type="RefSeq" id="WP_207322827.1">
    <property type="nucleotide sequence ID" value="NZ_CP071501.1"/>
</dbReference>
<evidence type="ECO:0000256" key="1">
    <source>
        <dbReference type="PIRNR" id="PIRNR012524"/>
    </source>
</evidence>
<comment type="similarity">
    <text evidence="1">Belongs to the CvfB family.</text>
</comment>
<evidence type="ECO:0000313" key="4">
    <source>
        <dbReference type="EMBL" id="QSX31497.1"/>
    </source>
</evidence>
<sequence length="277" mass="31016">MIQIGKTCRLQVVKQVNFGVYLNAEQYGQVLLPNKVTPKDCQVGDWLDVFLYLDSEDQLIATTARPKAQVGEFALLKVVSISRVGAFLDWGLDKDLLLPFAEQKRPPEEGRSVLVYIHINHADDRIVASAKLDKFLDKTPAFYKPGQKVDLIIAGTSDLGYKAIVNQAHWGVLYNNEVFKKLRFGQQVQGYVKQVRHDGKLDLQLQRGNREELDSHAKLIMDKLRKAGGFLPLTDKTDADVIYAELGMSKKAFKKSIGGLFKAGQLSIDNDGLRIAE</sequence>
<evidence type="ECO:0000313" key="5">
    <source>
        <dbReference type="Proteomes" id="UP000663281"/>
    </source>
</evidence>
<dbReference type="PANTHER" id="PTHR37296:SF1">
    <property type="entry name" value="CONSERVED VIRULENCE FACTOR B"/>
    <property type="match status" value="1"/>
</dbReference>
<dbReference type="Pfam" id="PF13509">
    <property type="entry name" value="S1_2"/>
    <property type="match status" value="1"/>
</dbReference>
<gene>
    <name evidence="4" type="ORF">JYB88_07740</name>
</gene>
<dbReference type="InterPro" id="IPR014464">
    <property type="entry name" value="CvfB_fam"/>
</dbReference>
<reference evidence="4 5" key="1">
    <citation type="submission" date="2021-03" db="EMBL/GenBank/DDBJ databases">
        <title>Novel species identification of genus Shewanella.</title>
        <authorList>
            <person name="Liu G."/>
            <person name="Zhang Q."/>
        </authorList>
    </citation>
    <scope>NUCLEOTIDE SEQUENCE [LARGE SCALE GENOMIC DNA]</scope>
    <source>
        <strain evidence="4 5">FJAT-53726</strain>
    </source>
</reference>
<feature type="domain" description="Conserved virulence factor B first S1" evidence="2">
    <location>
        <begin position="4"/>
        <end position="63"/>
    </location>
</feature>
<dbReference type="PIRSF" id="PIRSF012524">
    <property type="entry name" value="YitL_S1"/>
    <property type="match status" value="1"/>
</dbReference>
<dbReference type="EMBL" id="CP071504">
    <property type="protein sequence ID" value="QSX31497.1"/>
    <property type="molecule type" value="Genomic_DNA"/>
</dbReference>
<keyword evidence="5" id="KW-1185">Reference proteome</keyword>
<name>A0A975ALJ0_9GAMM</name>
<protein>
    <submittedName>
        <fullName evidence="4">GntR family transcriptional regulator</fullName>
    </submittedName>
</protein>
<dbReference type="InterPro" id="IPR040764">
    <property type="entry name" value="CvfB_WH"/>
</dbReference>
<dbReference type="Proteomes" id="UP000663281">
    <property type="component" value="Chromosome"/>
</dbReference>
<proteinExistence type="inferred from homology"/>
<evidence type="ECO:0000259" key="2">
    <source>
        <dbReference type="Pfam" id="PF13509"/>
    </source>
</evidence>
<dbReference type="Gene3D" id="1.10.10.10">
    <property type="entry name" value="Winged helix-like DNA-binding domain superfamily/Winged helix DNA-binding domain"/>
    <property type="match status" value="1"/>
</dbReference>
<dbReference type="Pfam" id="PF17783">
    <property type="entry name" value="WHD_CvfB"/>
    <property type="match status" value="1"/>
</dbReference>